<evidence type="ECO:0000256" key="1">
    <source>
        <dbReference type="SAM" id="SignalP"/>
    </source>
</evidence>
<protein>
    <submittedName>
        <fullName evidence="2">Uncharacterized protein</fullName>
    </submittedName>
</protein>
<dbReference type="Pfam" id="PF13595">
    <property type="entry name" value="DUF4138"/>
    <property type="match status" value="1"/>
</dbReference>
<evidence type="ECO:0000313" key="3">
    <source>
        <dbReference type="Proteomes" id="UP000190848"/>
    </source>
</evidence>
<reference evidence="2 3" key="1">
    <citation type="submission" date="2016-07" db="EMBL/GenBank/DDBJ databases">
        <title>Revisiting the taxonomy of the Elizabethkingia Genus using Whole-Genome Sequencing, Optical Mapping, and MALDI-TOF, along with proposal of three novel Elizabethkingia species: Elizabethkingia bruuniana sp. nov., Elizabethkingia ursingii sp. nov., and Elizabethkingia occulta sp. nov.</title>
        <authorList>
            <person name="Nicholson A.C."/>
        </authorList>
    </citation>
    <scope>NUCLEOTIDE SEQUENCE [LARGE SCALE GENOMIC DNA]</scope>
    <source>
        <strain evidence="2 3">F3201</strain>
        <plasmid evidence="2 3">unnamed</plasmid>
    </source>
</reference>
<evidence type="ECO:0000313" key="2">
    <source>
        <dbReference type="EMBL" id="AQX03714.1"/>
    </source>
</evidence>
<proteinExistence type="predicted"/>
<feature type="signal peptide" evidence="1">
    <location>
        <begin position="1"/>
        <end position="24"/>
    </location>
</feature>
<dbReference type="EMBL" id="CP016375">
    <property type="protein sequence ID" value="AQX03714.1"/>
    <property type="molecule type" value="Genomic_DNA"/>
</dbReference>
<sequence length="228" mass="26004">MKSKTYMRKIILTGLALLSISMSAQMKKKTYKKTTKGKKTVVQKPAHKVPIVQDSTAVISNIATPVSQPVQTEPKADQPKATEEESYMPLVKKLENKKGWISNRNSYGNRGVWAYLKGVWSGKEKIFIMVEMQNTTNINYDIEVISFEKRSIDDDKGSKDLNKEVPAIWQTDFSKLMKKSKQKLIFVFDKFTVSERSVLQMTIQEQDGERIIIVPIASKYINGAEYIN</sequence>
<dbReference type="Proteomes" id="UP000190848">
    <property type="component" value="Plasmid unnamed"/>
</dbReference>
<dbReference type="AlphaFoldDB" id="A0AAU8V131"/>
<dbReference type="InterPro" id="IPR022298">
    <property type="entry name" value="Conjug_transposon_TraN"/>
</dbReference>
<keyword evidence="1" id="KW-0732">Signal</keyword>
<geneLocation type="plasmid" evidence="2 3">
    <name>unnamed</name>
</geneLocation>
<feature type="chain" id="PRO_5043661467" evidence="1">
    <location>
        <begin position="25"/>
        <end position="228"/>
    </location>
</feature>
<accession>A0AAU8V131</accession>
<organism evidence="2 3">
    <name type="scientific">Elizabethkingia anophelis</name>
    <dbReference type="NCBI Taxonomy" id="1117645"/>
    <lineage>
        <taxon>Bacteria</taxon>
        <taxon>Pseudomonadati</taxon>
        <taxon>Bacteroidota</taxon>
        <taxon>Flavobacteriia</taxon>
        <taxon>Flavobacteriales</taxon>
        <taxon>Weeksellaceae</taxon>
        <taxon>Elizabethkingia</taxon>
    </lineage>
</organism>
<gene>
    <name evidence="2" type="ORF">BBD32_19410</name>
</gene>
<name>A0AAU8V131_9FLAO</name>
<keyword evidence="2" id="KW-0614">Plasmid</keyword>